<sequence>MGGKKMKSIAFRHLWFGQALANLGDVLYIVGLISAVYTMTGSAVYMTAVPLIITFSRFVSSVVAPLLMNRTTLRALLAWSQAAKTALLFIVLFALQSLSVWPLLMLGAGIAFLDGWALPARNAFVPYLVKREELMGANGFLSTVDQIIQFSSWALGGVLLSLIGVDYLFVTVFILFLVSTVYMFRLPAALRTNLEERKSWWAQLGEGWVLVKEKRGLVSVFCVYALESIAATVWIAAVLYLYVDRQLGKGEEWWGFINSAFFIGLLLASIVIFRYHGLFSRKRASILPLTIIMTSIITLFFAWNELAILALVLSLLFGLFDQLKTIILQTYLQESAPPDELGKIYAAQGTLTTLLFGLSSAGAGLLVEKWSIPAVFTVSGILLALSIIPMTVFLKNE</sequence>
<dbReference type="GO" id="GO:0022857">
    <property type="term" value="F:transmembrane transporter activity"/>
    <property type="evidence" value="ECO:0007669"/>
    <property type="project" value="InterPro"/>
</dbReference>
<proteinExistence type="predicted"/>
<keyword evidence="3" id="KW-1003">Cell membrane</keyword>
<evidence type="ECO:0000256" key="4">
    <source>
        <dbReference type="ARBA" id="ARBA00022692"/>
    </source>
</evidence>
<evidence type="ECO:0000256" key="6">
    <source>
        <dbReference type="ARBA" id="ARBA00023136"/>
    </source>
</evidence>
<organism evidence="9 10">
    <name type="scientific">Rossellomorea marisflavi</name>
    <dbReference type="NCBI Taxonomy" id="189381"/>
    <lineage>
        <taxon>Bacteria</taxon>
        <taxon>Bacillati</taxon>
        <taxon>Bacillota</taxon>
        <taxon>Bacilli</taxon>
        <taxon>Bacillales</taxon>
        <taxon>Bacillaceae</taxon>
        <taxon>Rossellomorea</taxon>
    </lineage>
</organism>
<dbReference type="EMBL" id="VTEQ01000003">
    <property type="protein sequence ID" value="TYS54294.1"/>
    <property type="molecule type" value="Genomic_DNA"/>
</dbReference>
<protein>
    <submittedName>
        <fullName evidence="9">MFS transporter</fullName>
    </submittedName>
</protein>
<dbReference type="InterPro" id="IPR036259">
    <property type="entry name" value="MFS_trans_sf"/>
</dbReference>
<accession>A0A5D4RX04</accession>
<dbReference type="GO" id="GO:0005886">
    <property type="term" value="C:plasma membrane"/>
    <property type="evidence" value="ECO:0007669"/>
    <property type="project" value="UniProtKB-SubCell"/>
</dbReference>
<keyword evidence="2" id="KW-0813">Transport</keyword>
<evidence type="ECO:0000256" key="2">
    <source>
        <dbReference type="ARBA" id="ARBA00022448"/>
    </source>
</evidence>
<feature type="transmembrane region" description="Helical" evidence="7">
    <location>
        <begin position="344"/>
        <end position="366"/>
    </location>
</feature>
<feature type="transmembrane region" description="Helical" evidence="7">
    <location>
        <begin position="158"/>
        <end position="184"/>
    </location>
</feature>
<evidence type="ECO:0000256" key="5">
    <source>
        <dbReference type="ARBA" id="ARBA00022989"/>
    </source>
</evidence>
<feature type="transmembrane region" description="Helical" evidence="7">
    <location>
        <begin position="87"/>
        <end position="113"/>
    </location>
</feature>
<dbReference type="SUPFAM" id="SSF103473">
    <property type="entry name" value="MFS general substrate transporter"/>
    <property type="match status" value="1"/>
</dbReference>
<feature type="transmembrane region" description="Helical" evidence="7">
    <location>
        <begin position="372"/>
        <end position="394"/>
    </location>
</feature>
<dbReference type="InterPro" id="IPR020846">
    <property type="entry name" value="MFS_dom"/>
</dbReference>
<feature type="transmembrane region" description="Helical" evidence="7">
    <location>
        <begin position="14"/>
        <end position="37"/>
    </location>
</feature>
<keyword evidence="6 7" id="KW-0472">Membrane</keyword>
<evidence type="ECO:0000259" key="8">
    <source>
        <dbReference type="PROSITE" id="PS50850"/>
    </source>
</evidence>
<keyword evidence="4 7" id="KW-0812">Transmembrane</keyword>
<feature type="transmembrane region" description="Helical" evidence="7">
    <location>
        <begin position="217"/>
        <end position="241"/>
    </location>
</feature>
<feature type="transmembrane region" description="Helical" evidence="7">
    <location>
        <begin position="43"/>
        <end position="67"/>
    </location>
</feature>
<dbReference type="Gene3D" id="1.20.1250.20">
    <property type="entry name" value="MFS general substrate transporter like domains"/>
    <property type="match status" value="1"/>
</dbReference>
<evidence type="ECO:0000256" key="3">
    <source>
        <dbReference type="ARBA" id="ARBA00022475"/>
    </source>
</evidence>
<evidence type="ECO:0000313" key="10">
    <source>
        <dbReference type="Proteomes" id="UP000322997"/>
    </source>
</evidence>
<dbReference type="AlphaFoldDB" id="A0A5D4RX04"/>
<name>A0A5D4RX04_9BACI</name>
<feature type="transmembrane region" description="Helical" evidence="7">
    <location>
        <begin position="253"/>
        <end position="273"/>
    </location>
</feature>
<keyword evidence="5 7" id="KW-1133">Transmembrane helix</keyword>
<feature type="domain" description="Major facilitator superfamily (MFS) profile" evidence="8">
    <location>
        <begin position="216"/>
        <end position="397"/>
    </location>
</feature>
<comment type="caution">
    <text evidence="9">The sequence shown here is derived from an EMBL/GenBank/DDBJ whole genome shotgun (WGS) entry which is preliminary data.</text>
</comment>
<dbReference type="PANTHER" id="PTHR23513:SF19">
    <property type="entry name" value="MAJOR FACILITATOR SUPERFAMILY (MFS) PROFILE DOMAIN-CONTAINING PROTEIN"/>
    <property type="match status" value="1"/>
</dbReference>
<dbReference type="PROSITE" id="PS50850">
    <property type="entry name" value="MFS"/>
    <property type="match status" value="1"/>
</dbReference>
<comment type="subcellular location">
    <subcellularLocation>
        <location evidence="1">Cell membrane</location>
        <topology evidence="1">Multi-pass membrane protein</topology>
    </subcellularLocation>
</comment>
<dbReference type="CDD" id="cd06173">
    <property type="entry name" value="MFS_MefA_like"/>
    <property type="match status" value="1"/>
</dbReference>
<dbReference type="PANTHER" id="PTHR23513">
    <property type="entry name" value="INTEGRAL MEMBRANE EFFLUX PROTEIN-RELATED"/>
    <property type="match status" value="1"/>
</dbReference>
<dbReference type="InterPro" id="IPR011701">
    <property type="entry name" value="MFS"/>
</dbReference>
<dbReference type="Pfam" id="PF07690">
    <property type="entry name" value="MFS_1"/>
    <property type="match status" value="1"/>
</dbReference>
<evidence type="ECO:0000313" key="9">
    <source>
        <dbReference type="EMBL" id="TYS54294.1"/>
    </source>
</evidence>
<reference evidence="9 10" key="1">
    <citation type="submission" date="2019-08" db="EMBL/GenBank/DDBJ databases">
        <title>Bacillus genomes from the desert of Cuatro Cienegas, Coahuila.</title>
        <authorList>
            <person name="Olmedo-Alvarez G."/>
        </authorList>
    </citation>
    <scope>NUCLEOTIDE SEQUENCE [LARGE SCALE GENOMIC DNA]</scope>
    <source>
        <strain evidence="9 10">CH108_3D</strain>
    </source>
</reference>
<evidence type="ECO:0000256" key="1">
    <source>
        <dbReference type="ARBA" id="ARBA00004651"/>
    </source>
</evidence>
<gene>
    <name evidence="9" type="ORF">FZC83_13890</name>
</gene>
<dbReference type="Proteomes" id="UP000322997">
    <property type="component" value="Unassembled WGS sequence"/>
</dbReference>
<evidence type="ECO:0000256" key="7">
    <source>
        <dbReference type="SAM" id="Phobius"/>
    </source>
</evidence>